<dbReference type="KEGG" id="cgc:Cyagr_2648"/>
<reference evidence="2" key="1">
    <citation type="journal article" date="2013" name="Proc. Natl. Acad. Sci. U.S.A.">
        <title>Improving the coverage of the cyanobacterial phylum using diversity-driven genome sequencing.</title>
        <authorList>
            <person name="Shih P.M."/>
            <person name="Wu D."/>
            <person name="Latifi A."/>
            <person name="Axen S.D."/>
            <person name="Fewer D.P."/>
            <person name="Talla E."/>
            <person name="Calteau A."/>
            <person name="Cai F."/>
            <person name="Tandeau de Marsac N."/>
            <person name="Rippka R."/>
            <person name="Herdman M."/>
            <person name="Sivonen K."/>
            <person name="Coursin T."/>
            <person name="Laurent T."/>
            <person name="Goodwin L."/>
            <person name="Nolan M."/>
            <person name="Davenport K.W."/>
            <person name="Han C.S."/>
            <person name="Rubin E.M."/>
            <person name="Eisen J.A."/>
            <person name="Woyke T."/>
            <person name="Gugger M."/>
            <person name="Kerfeld C.A."/>
        </authorList>
    </citation>
    <scope>NUCLEOTIDE SEQUENCE [LARGE SCALE GENOMIC DNA]</scope>
    <source>
        <strain evidence="2">ATCC 27147 / PCC 6307</strain>
    </source>
</reference>
<evidence type="ECO:0000313" key="2">
    <source>
        <dbReference type="Proteomes" id="UP000010388"/>
    </source>
</evidence>
<dbReference type="AlphaFoldDB" id="K9PAH1"/>
<protein>
    <submittedName>
        <fullName evidence="1">Uncharacterized protein</fullName>
    </submittedName>
</protein>
<dbReference type="Pfam" id="PF12518">
    <property type="entry name" value="DUF3721"/>
    <property type="match status" value="1"/>
</dbReference>
<proteinExistence type="predicted"/>
<dbReference type="InterPro" id="IPR022196">
    <property type="entry name" value="DUF3721"/>
</dbReference>
<dbReference type="EMBL" id="CP003495">
    <property type="protein sequence ID" value="AFY29741.1"/>
    <property type="molecule type" value="Genomic_DNA"/>
</dbReference>
<dbReference type="HOGENOM" id="CLU_160680_0_0_3"/>
<gene>
    <name evidence="1" type="ordered locus">Cyagr_2648</name>
</gene>
<evidence type="ECO:0000313" key="1">
    <source>
        <dbReference type="EMBL" id="AFY29741.1"/>
    </source>
</evidence>
<dbReference type="STRING" id="292564.Cyagr_2648"/>
<name>K9PAH1_CYAGP</name>
<organism evidence="1 2">
    <name type="scientific">Cyanobium gracile (strain ATCC 27147 / PCC 6307)</name>
    <dbReference type="NCBI Taxonomy" id="292564"/>
    <lineage>
        <taxon>Bacteria</taxon>
        <taxon>Bacillati</taxon>
        <taxon>Cyanobacteriota</taxon>
        <taxon>Cyanophyceae</taxon>
        <taxon>Synechococcales</taxon>
        <taxon>Prochlorococcaceae</taxon>
        <taxon>Cyanobium</taxon>
    </lineage>
</organism>
<dbReference type="Proteomes" id="UP000010388">
    <property type="component" value="Chromosome"/>
</dbReference>
<accession>K9PAH1</accession>
<sequence>MIVVSRMTVARLRPPFVSLPLATAAGLFAGLLAALGGAPALAQQPGHGAQKAVFATKAEAEAAAKHFNCTGAHQHGNQWMPCATHGETKGGSSGHGSH</sequence>